<dbReference type="CDD" id="cd06587">
    <property type="entry name" value="VOC"/>
    <property type="match status" value="1"/>
</dbReference>
<evidence type="ECO:0000313" key="3">
    <source>
        <dbReference type="Proteomes" id="UP001595998"/>
    </source>
</evidence>
<dbReference type="InterPro" id="IPR037523">
    <property type="entry name" value="VOC_core"/>
</dbReference>
<accession>A0ABV8XQI3</accession>
<dbReference type="InterPro" id="IPR029068">
    <property type="entry name" value="Glyas_Bleomycin-R_OHBP_Dase"/>
</dbReference>
<dbReference type="PANTHER" id="PTHR36113">
    <property type="entry name" value="LYASE, PUTATIVE-RELATED-RELATED"/>
    <property type="match status" value="1"/>
</dbReference>
<dbReference type="RefSeq" id="WP_380039873.1">
    <property type="nucleotide sequence ID" value="NZ_JBHSEH010000013.1"/>
</dbReference>
<keyword evidence="3" id="KW-1185">Reference proteome</keyword>
<evidence type="ECO:0000313" key="2">
    <source>
        <dbReference type="EMBL" id="MFC4426907.1"/>
    </source>
</evidence>
<sequence length="117" mass="12970">MKLNHLNLTVTDVPATVALLENHFGMRRVPGYPDTDGMSFLHDDTGFLLSLFRGKDVQYPRGFHVGFIQPSVAQVEAIHAQLSAAGLAVPPMREEHGRLTFYFDAPGGFVIEVEAFR</sequence>
<dbReference type="Pfam" id="PF00903">
    <property type="entry name" value="Glyoxalase"/>
    <property type="match status" value="1"/>
</dbReference>
<dbReference type="PROSITE" id="PS51819">
    <property type="entry name" value="VOC"/>
    <property type="match status" value="1"/>
</dbReference>
<dbReference type="PANTHER" id="PTHR36113:SF3">
    <property type="entry name" value="SLL5075 PROTEIN"/>
    <property type="match status" value="1"/>
</dbReference>
<comment type="caution">
    <text evidence="2">The sequence shown here is derived from an EMBL/GenBank/DDBJ whole genome shotgun (WGS) entry which is preliminary data.</text>
</comment>
<dbReference type="InterPro" id="IPR051332">
    <property type="entry name" value="Fosfomycin_Res_Enzymes"/>
</dbReference>
<dbReference type="Proteomes" id="UP001595998">
    <property type="component" value="Unassembled WGS sequence"/>
</dbReference>
<dbReference type="EMBL" id="JBHSEH010000013">
    <property type="protein sequence ID" value="MFC4426907.1"/>
    <property type="molecule type" value="Genomic_DNA"/>
</dbReference>
<evidence type="ECO:0000259" key="1">
    <source>
        <dbReference type="PROSITE" id="PS51819"/>
    </source>
</evidence>
<proteinExistence type="predicted"/>
<protein>
    <submittedName>
        <fullName evidence="2">VOC family protein</fullName>
    </submittedName>
</protein>
<organism evidence="2 3">
    <name type="scientific">Deinococcus navajonensis</name>
    <dbReference type="NCBI Taxonomy" id="309884"/>
    <lineage>
        <taxon>Bacteria</taxon>
        <taxon>Thermotogati</taxon>
        <taxon>Deinococcota</taxon>
        <taxon>Deinococci</taxon>
        <taxon>Deinococcales</taxon>
        <taxon>Deinococcaceae</taxon>
        <taxon>Deinococcus</taxon>
    </lineage>
</organism>
<name>A0ABV8XQI3_9DEIO</name>
<dbReference type="InterPro" id="IPR004360">
    <property type="entry name" value="Glyas_Fos-R_dOase_dom"/>
</dbReference>
<reference evidence="3" key="1">
    <citation type="journal article" date="2019" name="Int. J. Syst. Evol. Microbiol.">
        <title>The Global Catalogue of Microorganisms (GCM) 10K type strain sequencing project: providing services to taxonomists for standard genome sequencing and annotation.</title>
        <authorList>
            <consortium name="The Broad Institute Genomics Platform"/>
            <consortium name="The Broad Institute Genome Sequencing Center for Infectious Disease"/>
            <person name="Wu L."/>
            <person name="Ma J."/>
        </authorList>
    </citation>
    <scope>NUCLEOTIDE SEQUENCE [LARGE SCALE GENOMIC DNA]</scope>
    <source>
        <strain evidence="3">CCUG 56029</strain>
    </source>
</reference>
<gene>
    <name evidence="2" type="ORF">ACFOZ9_11870</name>
</gene>
<feature type="domain" description="VOC" evidence="1">
    <location>
        <begin position="2"/>
        <end position="116"/>
    </location>
</feature>
<dbReference type="Gene3D" id="3.10.180.10">
    <property type="entry name" value="2,3-Dihydroxybiphenyl 1,2-Dioxygenase, domain 1"/>
    <property type="match status" value="1"/>
</dbReference>
<dbReference type="SUPFAM" id="SSF54593">
    <property type="entry name" value="Glyoxalase/Bleomycin resistance protein/Dihydroxybiphenyl dioxygenase"/>
    <property type="match status" value="1"/>
</dbReference>